<dbReference type="OrthoDB" id="7346546at2"/>
<keyword evidence="2" id="KW-1185">Reference proteome</keyword>
<dbReference type="InterPro" id="IPR021253">
    <property type="entry name" value="ZrgA-like"/>
</dbReference>
<gene>
    <name evidence="1" type="ORF">C7444_102336</name>
</gene>
<protein>
    <submittedName>
        <fullName evidence="1">Uncharacterized protein DUF2796</fullName>
    </submittedName>
</protein>
<dbReference type="AlphaFoldDB" id="A0A318HCZ3"/>
<reference evidence="1 2" key="1">
    <citation type="submission" date="2018-05" db="EMBL/GenBank/DDBJ databases">
        <title>Genomic Encyclopedia of Type Strains, Phase IV (KMG-IV): sequencing the most valuable type-strain genomes for metagenomic binning, comparative biology and taxonomic classification.</title>
        <authorList>
            <person name="Goeker M."/>
        </authorList>
    </citation>
    <scope>NUCLEOTIDE SEQUENCE [LARGE SCALE GENOMIC DNA]</scope>
    <source>
        <strain evidence="1 2">DSM 566</strain>
    </source>
</reference>
<sequence length="201" mass="20790">MSRSSDGDRVVPAGSAPVRRRGARGGLLAGLLGVLALTAQAGGQGHAAAHVHGLVPLEIVVEPGVVTIGMEAPLDSLLGFERAPRSAAEKQAAQALLQALRSGQGLFAFDPAAGCLLQGASATSEALEPPAGAARTVEHADVDARFEFRCTTTQALRAVDVGGLLDRYSRIRQIEAGIVAPQGQFKRTLARGAARQLTWGR</sequence>
<comment type="caution">
    <text evidence="1">The sequence shown here is derived from an EMBL/GenBank/DDBJ whole genome shotgun (WGS) entry which is preliminary data.</text>
</comment>
<proteinExistence type="predicted"/>
<organism evidence="1 2">
    <name type="scientific">Sphaerotilus hippei</name>
    <dbReference type="NCBI Taxonomy" id="744406"/>
    <lineage>
        <taxon>Bacteria</taxon>
        <taxon>Pseudomonadati</taxon>
        <taxon>Pseudomonadota</taxon>
        <taxon>Betaproteobacteria</taxon>
        <taxon>Burkholderiales</taxon>
        <taxon>Sphaerotilaceae</taxon>
        <taxon>Sphaerotilus</taxon>
    </lineage>
</organism>
<dbReference type="Pfam" id="PF10986">
    <property type="entry name" value="ZrgA"/>
    <property type="match status" value="1"/>
</dbReference>
<dbReference type="Proteomes" id="UP000247811">
    <property type="component" value="Unassembled WGS sequence"/>
</dbReference>
<evidence type="ECO:0000313" key="2">
    <source>
        <dbReference type="Proteomes" id="UP000247811"/>
    </source>
</evidence>
<accession>A0A318HCZ3</accession>
<name>A0A318HCZ3_9BURK</name>
<evidence type="ECO:0000313" key="1">
    <source>
        <dbReference type="EMBL" id="PXW98845.1"/>
    </source>
</evidence>
<dbReference type="RefSeq" id="WP_146219339.1">
    <property type="nucleotide sequence ID" value="NZ_QJJS01000002.1"/>
</dbReference>
<dbReference type="EMBL" id="QJJS01000002">
    <property type="protein sequence ID" value="PXW98845.1"/>
    <property type="molecule type" value="Genomic_DNA"/>
</dbReference>